<feature type="coiled-coil region" evidence="1">
    <location>
        <begin position="97"/>
        <end position="131"/>
    </location>
</feature>
<name>A0A0A0DIG8_9STRE</name>
<evidence type="ECO:0000256" key="1">
    <source>
        <dbReference type="SAM" id="Coils"/>
    </source>
</evidence>
<dbReference type="EMBL" id="JPEN01000078">
    <property type="protein sequence ID" value="KGM36762.1"/>
    <property type="molecule type" value="Genomic_DNA"/>
</dbReference>
<proteinExistence type="predicted"/>
<sequence length="136" mass="16945">MDNIDEIQAKIRKQEEELWDLEDDYKAAKKEIEETYWKLEDNKRHLTRLYEEFEEATYHFSRQDYVDKEECRKFINLLNTYASETDREYRRQCAKIEEKDEKLTNQYRKDRKQLEDELEKSYQLRRKLDEEEGGNK</sequence>
<organism evidence="2 3">
    <name type="scientific">Streptococcus sinensis</name>
    <dbReference type="NCBI Taxonomy" id="176090"/>
    <lineage>
        <taxon>Bacteria</taxon>
        <taxon>Bacillati</taxon>
        <taxon>Bacillota</taxon>
        <taxon>Bacilli</taxon>
        <taxon>Lactobacillales</taxon>
        <taxon>Streptococcaceae</taxon>
        <taxon>Streptococcus</taxon>
    </lineage>
</organism>
<dbReference type="AlphaFoldDB" id="A0A0A0DIG8"/>
<evidence type="ECO:0000313" key="3">
    <source>
        <dbReference type="Proteomes" id="UP000030019"/>
    </source>
</evidence>
<evidence type="ECO:0000313" key="2">
    <source>
        <dbReference type="EMBL" id="KGM36762.1"/>
    </source>
</evidence>
<reference evidence="2 3" key="1">
    <citation type="submission" date="2014-06" db="EMBL/GenBank/DDBJ databases">
        <authorList>
            <person name="Teng J.L."/>
            <person name="Huang Y."/>
            <person name="Tse H."/>
            <person name="Lau S.K."/>
            <person name="Woo P.C."/>
        </authorList>
    </citation>
    <scope>NUCLEOTIDE SEQUENCE [LARGE SCALE GENOMIC DNA]</scope>
    <source>
        <strain evidence="2 3">HKU4</strain>
    </source>
</reference>
<dbReference type="Proteomes" id="UP000030019">
    <property type="component" value="Unassembled WGS sequence"/>
</dbReference>
<feature type="coiled-coil region" evidence="1">
    <location>
        <begin position="4"/>
        <end position="56"/>
    </location>
</feature>
<comment type="caution">
    <text evidence="2">The sequence shown here is derived from an EMBL/GenBank/DDBJ whole genome shotgun (WGS) entry which is preliminary data.</text>
</comment>
<dbReference type="RefSeq" id="WP_037617329.1">
    <property type="nucleotide sequence ID" value="NZ_JPEN01000078.1"/>
</dbReference>
<dbReference type="STRING" id="176090.SSIN_1444"/>
<accession>A0A0A0DIG8</accession>
<protein>
    <submittedName>
        <fullName evidence="2">Uncharacterized protein</fullName>
    </submittedName>
</protein>
<keyword evidence="1" id="KW-0175">Coiled coil</keyword>
<keyword evidence="3" id="KW-1185">Reference proteome</keyword>
<gene>
    <name evidence="2" type="ORF">SSIN_1444</name>
</gene>
<dbReference type="PATRIC" id="fig|176090.4.peg.1405"/>